<evidence type="ECO:0000313" key="4">
    <source>
        <dbReference type="Proteomes" id="UP000023152"/>
    </source>
</evidence>
<proteinExistence type="predicted"/>
<feature type="compositionally biased region" description="Pro residues" evidence="1">
    <location>
        <begin position="400"/>
        <end position="412"/>
    </location>
</feature>
<keyword evidence="2" id="KW-0472">Membrane</keyword>
<keyword evidence="2" id="KW-0812">Transmembrane</keyword>
<feature type="compositionally biased region" description="Acidic residues" evidence="1">
    <location>
        <begin position="442"/>
        <end position="466"/>
    </location>
</feature>
<evidence type="ECO:0000313" key="3">
    <source>
        <dbReference type="EMBL" id="ETO11731.1"/>
    </source>
</evidence>
<reference evidence="3 4" key="1">
    <citation type="journal article" date="2013" name="Curr. Biol.">
        <title>The Genome of the Foraminiferan Reticulomyxa filosa.</title>
        <authorList>
            <person name="Glockner G."/>
            <person name="Hulsmann N."/>
            <person name="Schleicher M."/>
            <person name="Noegel A.A."/>
            <person name="Eichinger L."/>
            <person name="Gallinger C."/>
            <person name="Pawlowski J."/>
            <person name="Sierra R."/>
            <person name="Euteneuer U."/>
            <person name="Pillet L."/>
            <person name="Moustafa A."/>
            <person name="Platzer M."/>
            <person name="Groth M."/>
            <person name="Szafranski K."/>
            <person name="Schliwa M."/>
        </authorList>
    </citation>
    <scope>NUCLEOTIDE SEQUENCE [LARGE SCALE GENOMIC DNA]</scope>
</reference>
<protein>
    <submittedName>
        <fullName evidence="3">Zinc finger protein</fullName>
    </submittedName>
</protein>
<keyword evidence="4" id="KW-1185">Reference proteome</keyword>
<comment type="caution">
    <text evidence="3">The sequence shown here is derived from an EMBL/GenBank/DDBJ whole genome shotgun (WGS) entry which is preliminary data.</text>
</comment>
<feature type="compositionally biased region" description="Basic and acidic residues" evidence="1">
    <location>
        <begin position="486"/>
        <end position="495"/>
    </location>
</feature>
<keyword evidence="2" id="KW-1133">Transmembrane helix</keyword>
<dbReference type="Proteomes" id="UP000023152">
    <property type="component" value="Unassembled WGS sequence"/>
</dbReference>
<sequence>MYQDRRCHDHILVKVVSLIVLRGSYEHVRCVHVEAAQNTAQPLSASPAMPLETHGLECAFQRKAYRCLTKQKFASSLFFFIVDSSYPNQSFLCCVLYQLLICHSNIFMAHILLSLSLGFGMSQQYCEQMVVGNALSWLQQSIHLNLHKLKQYVMEVLLANIDNFCTFFAACLRRLHHCCFPRLVQCDLYVRKLDDLVRSNLKEVFILKCSIVLFVKVEAAKYTEIGIVGANAGFRMFFLFSNKQIKRMPSTLTIMVMDNIDHVESVCVKDDVIENNSSDILYLPALSTMKLVLSEEINITSKRRKLNNYEHVAANNQTSTGRPTTKIREIRLKPRPQHQKVLPFMIEQETNEMSELIPRKSAYYKPIPMHITMNKAQIISKRIRTYPPLPRPSFSLRPFPHSPPPLPPPPPIVDHEYQHSYPYDAPKSSAQYNSFDRKLEEGEGEEEETEEEEEEETEEEEEEDDENIKNMEEEDIVSRVTTIEASSRHDDDRGHTVHSQRRPSSPAPPMLLSVSHDPVFAVCLFFLLFFYTILRGTIKMKQCSFRTIKKILPSYIEQRIQTCFVEVLLFGLMKISISNLKNQNEDHFEMLTKFFELIYFFLSMCP</sequence>
<evidence type="ECO:0000256" key="2">
    <source>
        <dbReference type="SAM" id="Phobius"/>
    </source>
</evidence>
<dbReference type="AlphaFoldDB" id="X6MDI4"/>
<gene>
    <name evidence="3" type="ORF">RFI_25645</name>
</gene>
<name>X6MDI4_RETFI</name>
<dbReference type="EMBL" id="ASPP01022108">
    <property type="protein sequence ID" value="ETO11731.1"/>
    <property type="molecule type" value="Genomic_DNA"/>
</dbReference>
<feature type="transmembrane region" description="Helical" evidence="2">
    <location>
        <begin position="519"/>
        <end position="538"/>
    </location>
</feature>
<feature type="region of interest" description="Disordered" evidence="1">
    <location>
        <begin position="394"/>
        <end position="508"/>
    </location>
</feature>
<accession>X6MDI4</accession>
<organism evidence="3 4">
    <name type="scientific">Reticulomyxa filosa</name>
    <dbReference type="NCBI Taxonomy" id="46433"/>
    <lineage>
        <taxon>Eukaryota</taxon>
        <taxon>Sar</taxon>
        <taxon>Rhizaria</taxon>
        <taxon>Retaria</taxon>
        <taxon>Foraminifera</taxon>
        <taxon>Monothalamids</taxon>
        <taxon>Reticulomyxidae</taxon>
        <taxon>Reticulomyxa</taxon>
    </lineage>
</organism>
<evidence type="ECO:0000256" key="1">
    <source>
        <dbReference type="SAM" id="MobiDB-lite"/>
    </source>
</evidence>